<dbReference type="Proteomes" id="UP000663846">
    <property type="component" value="Unassembled WGS sequence"/>
</dbReference>
<feature type="region of interest" description="Disordered" evidence="1">
    <location>
        <begin position="45"/>
        <end position="147"/>
    </location>
</feature>
<feature type="non-terminal residue" evidence="2">
    <location>
        <position position="1"/>
    </location>
</feature>
<reference evidence="2" key="1">
    <citation type="submission" date="2021-01" db="EMBL/GenBank/DDBJ databases">
        <authorList>
            <person name="Kaushik A."/>
        </authorList>
    </citation>
    <scope>NUCLEOTIDE SEQUENCE</scope>
    <source>
        <strain evidence="2">AG1-1C</strain>
    </source>
</reference>
<sequence>SALALEHKNVRAAVPDLCLRILAIEKAKVVAEANKLAAKVALKEAADVDMADGTNTDNRAVQQMVQAEVRKFLAKNPQQAKGTPPQKGAQKNAPNPAKRKWKGKVGHTDPKTGLAAPLHYGPKQKQRSNAGKNKGKGKQPESSKRSK</sequence>
<evidence type="ECO:0000313" key="3">
    <source>
        <dbReference type="Proteomes" id="UP000663846"/>
    </source>
</evidence>
<feature type="compositionally biased region" description="Polar residues" evidence="1">
    <location>
        <begin position="53"/>
        <end position="65"/>
    </location>
</feature>
<accession>A0A8H3GXV0</accession>
<organism evidence="2 3">
    <name type="scientific">Rhizoctonia solani</name>
    <dbReference type="NCBI Taxonomy" id="456999"/>
    <lineage>
        <taxon>Eukaryota</taxon>
        <taxon>Fungi</taxon>
        <taxon>Dikarya</taxon>
        <taxon>Basidiomycota</taxon>
        <taxon>Agaricomycotina</taxon>
        <taxon>Agaricomycetes</taxon>
        <taxon>Cantharellales</taxon>
        <taxon>Ceratobasidiaceae</taxon>
        <taxon>Rhizoctonia</taxon>
    </lineage>
</organism>
<feature type="compositionally biased region" description="Basic and acidic residues" evidence="1">
    <location>
        <begin position="138"/>
        <end position="147"/>
    </location>
</feature>
<proteinExistence type="predicted"/>
<comment type="caution">
    <text evidence="2">The sequence shown here is derived from an EMBL/GenBank/DDBJ whole genome shotgun (WGS) entry which is preliminary data.</text>
</comment>
<dbReference type="EMBL" id="CAJMWS010001002">
    <property type="protein sequence ID" value="CAE6470838.1"/>
    <property type="molecule type" value="Genomic_DNA"/>
</dbReference>
<evidence type="ECO:0000313" key="2">
    <source>
        <dbReference type="EMBL" id="CAE6470838.1"/>
    </source>
</evidence>
<dbReference type="AlphaFoldDB" id="A0A8H3GXV0"/>
<evidence type="ECO:0000256" key="1">
    <source>
        <dbReference type="SAM" id="MobiDB-lite"/>
    </source>
</evidence>
<name>A0A8H3GXV0_9AGAM</name>
<protein>
    <submittedName>
        <fullName evidence="2">Uncharacterized protein</fullName>
    </submittedName>
</protein>
<gene>
    <name evidence="2" type="ORF">RDB_LOCUS175540</name>
</gene>